<dbReference type="CDD" id="cd00067">
    <property type="entry name" value="GAL4"/>
    <property type="match status" value="1"/>
</dbReference>
<dbReference type="SUPFAM" id="SSF57701">
    <property type="entry name" value="Zn2/Cys6 DNA-binding domain"/>
    <property type="match status" value="1"/>
</dbReference>
<evidence type="ECO:0000259" key="2">
    <source>
        <dbReference type="PROSITE" id="PS50048"/>
    </source>
</evidence>
<dbReference type="GO" id="GO:0000981">
    <property type="term" value="F:DNA-binding transcription factor activity, RNA polymerase II-specific"/>
    <property type="evidence" value="ECO:0007669"/>
    <property type="project" value="InterPro"/>
</dbReference>
<dbReference type="InterPro" id="IPR036864">
    <property type="entry name" value="Zn2-C6_fun-type_DNA-bd_sf"/>
</dbReference>
<feature type="domain" description="Zn(2)-C6 fungal-type" evidence="2">
    <location>
        <begin position="10"/>
        <end position="38"/>
    </location>
</feature>
<reference evidence="3" key="1">
    <citation type="journal article" date="2020" name="Stud. Mycol.">
        <title>101 Dothideomycetes genomes: a test case for predicting lifestyles and emergence of pathogens.</title>
        <authorList>
            <person name="Haridas S."/>
            <person name="Albert R."/>
            <person name="Binder M."/>
            <person name="Bloem J."/>
            <person name="Labutti K."/>
            <person name="Salamov A."/>
            <person name="Andreopoulos B."/>
            <person name="Baker S."/>
            <person name="Barry K."/>
            <person name="Bills G."/>
            <person name="Bluhm B."/>
            <person name="Cannon C."/>
            <person name="Castanera R."/>
            <person name="Culley D."/>
            <person name="Daum C."/>
            <person name="Ezra D."/>
            <person name="Gonzalez J."/>
            <person name="Henrissat B."/>
            <person name="Kuo A."/>
            <person name="Liang C."/>
            <person name="Lipzen A."/>
            <person name="Lutzoni F."/>
            <person name="Magnuson J."/>
            <person name="Mondo S."/>
            <person name="Nolan M."/>
            <person name="Ohm R."/>
            <person name="Pangilinan J."/>
            <person name="Park H.-J."/>
            <person name="Ramirez L."/>
            <person name="Alfaro M."/>
            <person name="Sun H."/>
            <person name="Tritt A."/>
            <person name="Yoshinaga Y."/>
            <person name="Zwiers L.-H."/>
            <person name="Turgeon B."/>
            <person name="Goodwin S."/>
            <person name="Spatafora J."/>
            <person name="Crous P."/>
            <person name="Grigoriev I."/>
        </authorList>
    </citation>
    <scope>NUCLEOTIDE SEQUENCE</scope>
    <source>
        <strain evidence="3">CBS 279.74</strain>
    </source>
</reference>
<dbReference type="AlphaFoldDB" id="A0A6G1KKI4"/>
<dbReference type="PANTHER" id="PTHR38111:SF11">
    <property type="entry name" value="TRANSCRIPTION FACTOR DOMAIN-CONTAINING PROTEIN-RELATED"/>
    <property type="match status" value="1"/>
</dbReference>
<dbReference type="PANTHER" id="PTHR38111">
    <property type="entry name" value="ZN(2)-C6 FUNGAL-TYPE DOMAIN-CONTAINING PROTEIN-RELATED"/>
    <property type="match status" value="1"/>
</dbReference>
<dbReference type="PROSITE" id="PS50048">
    <property type="entry name" value="ZN2_CY6_FUNGAL_2"/>
    <property type="match status" value="1"/>
</dbReference>
<evidence type="ECO:0000313" key="4">
    <source>
        <dbReference type="Proteomes" id="UP000799428"/>
    </source>
</evidence>
<proteinExistence type="predicted"/>
<sequence length="534" mass="59711">MVGVPGRSKACSTCRKRKKRCDLKQPTCGVCAKSKLICGGYQREMIIVQVREGKGIYKPATQTQHQPVMSMASISDLRTRDLNRVSLETKFYTTFWDLYIPKDEFLSKWGLGWGLGSSSENSIARLSHPTTHKGPNSDTLRCALLALCVAKIGRADQDRIMVQRGLELYRKALDKVTAQIAWQGAFDTTDMIVTCRLLALYEQLNDGTTSNWHGHVDGLLKIVKTIPPESYALRPKHDIFLEARSDGAVAALVNRKGTFLSSPEWMTKPFQGKCKTAVDNITDILLQLATTLEEFDILVVSEQSPQTKSRVDLFKAGCWKLDEQLQAWYRDSLSAFTTSYAHDTSSEDIDTAAREKIPDILARYGLAALFAMVQYWAARVILSSSMHVFYRMFPSSHVEIAGELLSPRMDIKMNSLSIGRSIKHFVKPNLGLAATLSIILPISCITQMVYLQNLAYSHQEHCPMFREIQSVLQDVSDATGGVWTSPSFDAMFRQLLELVVESRVAKESVSNIISGQIQRPPSILVDIVRSELST</sequence>
<dbReference type="SMART" id="SM00066">
    <property type="entry name" value="GAL4"/>
    <property type="match status" value="1"/>
</dbReference>
<dbReference type="Pfam" id="PF00172">
    <property type="entry name" value="Zn_clus"/>
    <property type="match status" value="1"/>
</dbReference>
<dbReference type="EMBL" id="MU005765">
    <property type="protein sequence ID" value="KAF2712901.1"/>
    <property type="molecule type" value="Genomic_DNA"/>
</dbReference>
<evidence type="ECO:0000313" key="3">
    <source>
        <dbReference type="EMBL" id="KAF2712901.1"/>
    </source>
</evidence>
<dbReference type="OrthoDB" id="3525185at2759"/>
<dbReference type="InterPro" id="IPR053178">
    <property type="entry name" value="Osmoadaptation_assoc"/>
</dbReference>
<accession>A0A6G1KKI4</accession>
<dbReference type="Proteomes" id="UP000799428">
    <property type="component" value="Unassembled WGS sequence"/>
</dbReference>
<keyword evidence="4" id="KW-1185">Reference proteome</keyword>
<gene>
    <name evidence="3" type="ORF">K504DRAFT_497737</name>
</gene>
<keyword evidence="1" id="KW-0539">Nucleus</keyword>
<organism evidence="3 4">
    <name type="scientific">Pleomassaria siparia CBS 279.74</name>
    <dbReference type="NCBI Taxonomy" id="1314801"/>
    <lineage>
        <taxon>Eukaryota</taxon>
        <taxon>Fungi</taxon>
        <taxon>Dikarya</taxon>
        <taxon>Ascomycota</taxon>
        <taxon>Pezizomycotina</taxon>
        <taxon>Dothideomycetes</taxon>
        <taxon>Pleosporomycetidae</taxon>
        <taxon>Pleosporales</taxon>
        <taxon>Pleomassariaceae</taxon>
        <taxon>Pleomassaria</taxon>
    </lineage>
</organism>
<evidence type="ECO:0000256" key="1">
    <source>
        <dbReference type="ARBA" id="ARBA00023242"/>
    </source>
</evidence>
<dbReference type="Gene3D" id="4.10.240.10">
    <property type="entry name" value="Zn(2)-C6 fungal-type DNA-binding domain"/>
    <property type="match status" value="1"/>
</dbReference>
<dbReference type="GO" id="GO:0008270">
    <property type="term" value="F:zinc ion binding"/>
    <property type="evidence" value="ECO:0007669"/>
    <property type="project" value="InterPro"/>
</dbReference>
<dbReference type="PROSITE" id="PS00463">
    <property type="entry name" value="ZN2_CY6_FUNGAL_1"/>
    <property type="match status" value="1"/>
</dbReference>
<dbReference type="InterPro" id="IPR001138">
    <property type="entry name" value="Zn2Cys6_DnaBD"/>
</dbReference>
<protein>
    <recommendedName>
        <fullName evidence="2">Zn(2)-C6 fungal-type domain-containing protein</fullName>
    </recommendedName>
</protein>
<name>A0A6G1KKI4_9PLEO</name>